<dbReference type="PANTHER" id="PTHR31650">
    <property type="entry name" value="O-ACYLTRANSFERASE (WSD1-LIKE) FAMILY PROTEIN"/>
    <property type="match status" value="1"/>
</dbReference>
<evidence type="ECO:0000256" key="5">
    <source>
        <dbReference type="ARBA" id="ARBA00022516"/>
    </source>
</evidence>
<dbReference type="GO" id="GO:0019432">
    <property type="term" value="P:triglyceride biosynthetic process"/>
    <property type="evidence" value="ECO:0007669"/>
    <property type="project" value="UniProtKB-UniPathway"/>
</dbReference>
<evidence type="ECO:0000259" key="12">
    <source>
        <dbReference type="Pfam" id="PF03007"/>
    </source>
</evidence>
<dbReference type="UniPathway" id="UPA00282"/>
<comment type="similarity">
    <text evidence="3 11">Belongs to the long-chain O-acyltransferase family.</text>
</comment>
<dbReference type="GO" id="GO:0006071">
    <property type="term" value="P:glycerol metabolic process"/>
    <property type="evidence" value="ECO:0007669"/>
    <property type="project" value="UniProtKB-KW"/>
</dbReference>
<comment type="pathway">
    <text evidence="1 11">Glycerolipid metabolism; triacylglycerol biosynthesis.</text>
</comment>
<evidence type="ECO:0000256" key="2">
    <source>
        <dbReference type="ARBA" id="ARBA00005189"/>
    </source>
</evidence>
<sequence>MTELQPLDAGFIELEDADRHISLGIAAVAILAGEPPSRAEVTAMLADRAAANDRLRQRIRRAPLDLTAPVWELDPNFDLAHHLRWSALPEPADEPALCEFVAAELVERLDRDHPMWECIVIDHLAGGRWVVIIKAHHSLVDGVSGVTLFESFCDHNGAAGDRTSAERDGAAAGRKNPFGWVASGLRLPVDAPRYAVGMVRSLVPVLAGLISAPAPTSLNGPIGRQRRYVIARASLPEIREIGHGFDATVNDVVLAAVTSAYRAVLLGRGEQPTGNTMRILVPVSVRAADAKSTLDNRVSAVLSLLPLHLEDPVERLTAIHNRMARHKLSGAAQAEKSLLAVAGRLPFAPVAWSVRMWSHLPQRSVTAVATNIPGPRRTLTMLGRQVLELLPAIPIAMRLRTGIAILSYRDQLAFGITGDYDTTPDLEVIADGIHSAIAELLTAVRARNQ</sequence>
<dbReference type="RefSeq" id="WP_154788760.1">
    <property type="nucleotide sequence ID" value="NZ_WMBB01000007.1"/>
</dbReference>
<dbReference type="Gene3D" id="3.30.559.10">
    <property type="entry name" value="Chloramphenicol acetyltransferase-like domain"/>
    <property type="match status" value="1"/>
</dbReference>
<dbReference type="SUPFAM" id="SSF52777">
    <property type="entry name" value="CoA-dependent acyltransferases"/>
    <property type="match status" value="1"/>
</dbReference>
<comment type="caution">
    <text evidence="14">The sequence shown here is derived from an EMBL/GenBank/DDBJ whole genome shotgun (WGS) entry which is preliminary data.</text>
</comment>
<dbReference type="Proteomes" id="UP000432464">
    <property type="component" value="Unassembled WGS sequence"/>
</dbReference>
<dbReference type="Pfam" id="PF03007">
    <property type="entry name" value="WS_DGAT_cat"/>
    <property type="match status" value="1"/>
</dbReference>
<proteinExistence type="inferred from homology"/>
<feature type="domain" description="O-acyltransferase WSD1-like N-terminal" evidence="12">
    <location>
        <begin position="4"/>
        <end position="253"/>
    </location>
</feature>
<evidence type="ECO:0000256" key="10">
    <source>
        <dbReference type="ARBA" id="ARBA00048109"/>
    </source>
</evidence>
<dbReference type="InterPro" id="IPR023213">
    <property type="entry name" value="CAT-like_dom_sf"/>
</dbReference>
<dbReference type="InterPro" id="IPR004255">
    <property type="entry name" value="O-acyltransferase_WSD1_N"/>
</dbReference>
<dbReference type="GO" id="GO:0051701">
    <property type="term" value="P:biological process involved in interaction with host"/>
    <property type="evidence" value="ECO:0007669"/>
    <property type="project" value="TreeGrafter"/>
</dbReference>
<evidence type="ECO:0000259" key="13">
    <source>
        <dbReference type="Pfam" id="PF06974"/>
    </source>
</evidence>
<dbReference type="AlphaFoldDB" id="A0A6I3L349"/>
<evidence type="ECO:0000256" key="4">
    <source>
        <dbReference type="ARBA" id="ARBA00013244"/>
    </source>
</evidence>
<keyword evidence="7 11" id="KW-0319">Glycerol metabolism</keyword>
<keyword evidence="15" id="KW-1185">Reference proteome</keyword>
<dbReference type="GO" id="GO:0004144">
    <property type="term" value="F:diacylglycerol O-acyltransferase activity"/>
    <property type="evidence" value="ECO:0007669"/>
    <property type="project" value="UniProtKB-EC"/>
</dbReference>
<keyword evidence="6 11" id="KW-0808">Transferase</keyword>
<evidence type="ECO:0000256" key="8">
    <source>
        <dbReference type="ARBA" id="ARBA00023098"/>
    </source>
</evidence>
<gene>
    <name evidence="14" type="ORF">GLP40_16210</name>
</gene>
<evidence type="ECO:0000256" key="1">
    <source>
        <dbReference type="ARBA" id="ARBA00004771"/>
    </source>
</evidence>
<dbReference type="EC" id="2.3.1.20" evidence="4 11"/>
<dbReference type="NCBIfam" id="TIGR02946">
    <property type="entry name" value="acyl_WS_DGAT"/>
    <property type="match status" value="1"/>
</dbReference>
<comment type="catalytic activity">
    <reaction evidence="10 11">
        <text>an acyl-CoA + a 1,2-diacyl-sn-glycerol = a triacyl-sn-glycerol + CoA</text>
        <dbReference type="Rhea" id="RHEA:10868"/>
        <dbReference type="ChEBI" id="CHEBI:17815"/>
        <dbReference type="ChEBI" id="CHEBI:57287"/>
        <dbReference type="ChEBI" id="CHEBI:58342"/>
        <dbReference type="ChEBI" id="CHEBI:64615"/>
        <dbReference type="EC" id="2.3.1.20"/>
    </reaction>
</comment>
<evidence type="ECO:0000256" key="6">
    <source>
        <dbReference type="ARBA" id="ARBA00022679"/>
    </source>
</evidence>
<evidence type="ECO:0000256" key="11">
    <source>
        <dbReference type="RuleBase" id="RU361241"/>
    </source>
</evidence>
<keyword evidence="9 11" id="KW-0012">Acyltransferase</keyword>
<protein>
    <recommendedName>
        <fullName evidence="4 11">Diacylglycerol O-acyltransferase</fullName>
        <ecNumber evidence="4 11">2.3.1.20</ecNumber>
    </recommendedName>
</protein>
<comment type="pathway">
    <text evidence="2">Lipid metabolism.</text>
</comment>
<dbReference type="EMBL" id="WMBB01000007">
    <property type="protein sequence ID" value="MTE14299.1"/>
    <property type="molecule type" value="Genomic_DNA"/>
</dbReference>
<evidence type="ECO:0000256" key="3">
    <source>
        <dbReference type="ARBA" id="ARBA00009587"/>
    </source>
</evidence>
<dbReference type="GO" id="GO:0001666">
    <property type="term" value="P:response to hypoxia"/>
    <property type="evidence" value="ECO:0007669"/>
    <property type="project" value="TreeGrafter"/>
</dbReference>
<dbReference type="PANTHER" id="PTHR31650:SF1">
    <property type="entry name" value="WAX ESTER SYNTHASE_DIACYLGLYCEROL ACYLTRANSFERASE 4-RELATED"/>
    <property type="match status" value="1"/>
</dbReference>
<dbReference type="InterPro" id="IPR009721">
    <property type="entry name" value="O-acyltransferase_WSD1_C"/>
</dbReference>
<evidence type="ECO:0000313" key="15">
    <source>
        <dbReference type="Proteomes" id="UP000432464"/>
    </source>
</evidence>
<keyword evidence="8 11" id="KW-0443">Lipid metabolism</keyword>
<name>A0A6I3L349_9NOCA</name>
<dbReference type="InterPro" id="IPR045034">
    <property type="entry name" value="O-acyltransferase_WSD1-like"/>
</dbReference>
<dbReference type="Pfam" id="PF06974">
    <property type="entry name" value="WS_DGAT_C"/>
    <property type="match status" value="1"/>
</dbReference>
<feature type="domain" description="O-acyltransferase WSD1 C-terminal" evidence="13">
    <location>
        <begin position="296"/>
        <end position="440"/>
    </location>
</feature>
<dbReference type="InterPro" id="IPR014292">
    <property type="entry name" value="Acyl_transf_WS/DGAT"/>
</dbReference>
<dbReference type="GO" id="GO:0071731">
    <property type="term" value="P:response to nitric oxide"/>
    <property type="evidence" value="ECO:0007669"/>
    <property type="project" value="TreeGrafter"/>
</dbReference>
<evidence type="ECO:0000256" key="9">
    <source>
        <dbReference type="ARBA" id="ARBA00023315"/>
    </source>
</evidence>
<evidence type="ECO:0000313" key="14">
    <source>
        <dbReference type="EMBL" id="MTE14299.1"/>
    </source>
</evidence>
<evidence type="ECO:0000256" key="7">
    <source>
        <dbReference type="ARBA" id="ARBA00022798"/>
    </source>
</evidence>
<keyword evidence="5 11" id="KW-0444">Lipid biosynthesis</keyword>
<reference evidence="14 15" key="1">
    <citation type="submission" date="2019-11" db="EMBL/GenBank/DDBJ databases">
        <title>Nocardia sp. nov. CT2-14 isolated from soil.</title>
        <authorList>
            <person name="Kanchanasin P."/>
            <person name="Tanasupawat S."/>
            <person name="Yuki M."/>
            <person name="Kudo T."/>
        </authorList>
    </citation>
    <scope>NUCLEOTIDE SEQUENCE [LARGE SCALE GENOMIC DNA]</scope>
    <source>
        <strain evidence="14 15">CT2-14</strain>
    </source>
</reference>
<organism evidence="14 15">
    <name type="scientific">Nocardia aurantiaca</name>
    <dbReference type="NCBI Taxonomy" id="2675850"/>
    <lineage>
        <taxon>Bacteria</taxon>
        <taxon>Bacillati</taxon>
        <taxon>Actinomycetota</taxon>
        <taxon>Actinomycetes</taxon>
        <taxon>Mycobacteriales</taxon>
        <taxon>Nocardiaceae</taxon>
        <taxon>Nocardia</taxon>
    </lineage>
</organism>
<dbReference type="GO" id="GO:0005886">
    <property type="term" value="C:plasma membrane"/>
    <property type="evidence" value="ECO:0007669"/>
    <property type="project" value="TreeGrafter"/>
</dbReference>
<accession>A0A6I3L349</accession>